<keyword evidence="3" id="KW-1185">Reference proteome</keyword>
<dbReference type="InterPro" id="IPR008769">
    <property type="entry name" value="PhaF_PhaI"/>
</dbReference>
<organism evidence="2 3">
    <name type="scientific">Breznakiella homolactica</name>
    <dbReference type="NCBI Taxonomy" id="2798577"/>
    <lineage>
        <taxon>Bacteria</taxon>
        <taxon>Pseudomonadati</taxon>
        <taxon>Spirochaetota</taxon>
        <taxon>Spirochaetia</taxon>
        <taxon>Spirochaetales</taxon>
        <taxon>Breznakiellaceae</taxon>
        <taxon>Breznakiella</taxon>
    </lineage>
</organism>
<sequence>MNLIESTFYAGIGLALKGKEKIEAAANKFAKEQKMSAAEGKKFVDGVMASSEQTKKDLDKKINDAIKDAVGKMGLATKKEVDTLKAKVTKLETELKAAKAK</sequence>
<dbReference type="KEGG" id="bhc:JFL75_08070"/>
<protein>
    <submittedName>
        <fullName evidence="2">Phasin family protein</fullName>
    </submittedName>
</protein>
<evidence type="ECO:0000256" key="1">
    <source>
        <dbReference type="SAM" id="Coils"/>
    </source>
</evidence>
<dbReference type="AlphaFoldDB" id="A0A7T7XQX4"/>
<dbReference type="RefSeq" id="WP_215628164.1">
    <property type="nucleotide sequence ID" value="NZ_CP067089.2"/>
</dbReference>
<accession>A0A7T7XQX4</accession>
<dbReference type="EMBL" id="CP067089">
    <property type="protein sequence ID" value="QQO10859.1"/>
    <property type="molecule type" value="Genomic_DNA"/>
</dbReference>
<evidence type="ECO:0000313" key="2">
    <source>
        <dbReference type="EMBL" id="QQO10859.1"/>
    </source>
</evidence>
<keyword evidence="1" id="KW-0175">Coiled coil</keyword>
<dbReference type="Proteomes" id="UP000595917">
    <property type="component" value="Chromosome"/>
</dbReference>
<reference evidence="2" key="1">
    <citation type="submission" date="2021-01" db="EMBL/GenBank/DDBJ databases">
        <title>Description of Breznakiella homolactica.</title>
        <authorList>
            <person name="Song Y."/>
            <person name="Brune A."/>
        </authorList>
    </citation>
    <scope>NUCLEOTIDE SEQUENCE</scope>
    <source>
        <strain evidence="2">RmG30</strain>
    </source>
</reference>
<evidence type="ECO:0000313" key="3">
    <source>
        <dbReference type="Proteomes" id="UP000595917"/>
    </source>
</evidence>
<gene>
    <name evidence="2" type="ORF">JFL75_08070</name>
</gene>
<name>A0A7T7XQX4_9SPIR</name>
<feature type="coiled-coil region" evidence="1">
    <location>
        <begin position="48"/>
        <end position="101"/>
    </location>
</feature>
<dbReference type="Pfam" id="PF05597">
    <property type="entry name" value="Phasin"/>
    <property type="match status" value="1"/>
</dbReference>
<proteinExistence type="predicted"/>